<dbReference type="PANTHER" id="PTHR47691:SF3">
    <property type="entry name" value="HTH-TYPE TRANSCRIPTIONAL REGULATOR RV0890C-RELATED"/>
    <property type="match status" value="1"/>
</dbReference>
<dbReference type="CDD" id="cd15831">
    <property type="entry name" value="BTAD"/>
    <property type="match status" value="1"/>
</dbReference>
<reference evidence="3 4" key="1">
    <citation type="submission" date="2019-06" db="EMBL/GenBank/DDBJ databases">
        <title>Sequencing the genomes of 1000 actinobacteria strains.</title>
        <authorList>
            <person name="Klenk H.-P."/>
        </authorList>
    </citation>
    <scope>NUCLEOTIDE SEQUENCE [LARGE SCALE GENOMIC DNA]</scope>
    <source>
        <strain evidence="3 4">DSM 45928</strain>
    </source>
</reference>
<dbReference type="InterPro" id="IPR005158">
    <property type="entry name" value="BTAD"/>
</dbReference>
<proteinExistence type="predicted"/>
<dbReference type="AlphaFoldDB" id="A0A543ATG0"/>
<dbReference type="InParanoid" id="A0A543ATG0"/>
<dbReference type="GO" id="GO:0006355">
    <property type="term" value="P:regulation of DNA-templated transcription"/>
    <property type="evidence" value="ECO:0007669"/>
    <property type="project" value="InterPro"/>
</dbReference>
<keyword evidence="3" id="KW-0238">DNA-binding</keyword>
<evidence type="ECO:0000313" key="3">
    <source>
        <dbReference type="EMBL" id="TQL75880.1"/>
    </source>
</evidence>
<dbReference type="InterPro" id="IPR049945">
    <property type="entry name" value="AAA_22"/>
</dbReference>
<dbReference type="Proteomes" id="UP000317043">
    <property type="component" value="Unassembled WGS sequence"/>
</dbReference>
<protein>
    <submittedName>
        <fullName evidence="3">DNA-binding SARP family transcriptional activator</fullName>
    </submittedName>
</protein>
<dbReference type="SUPFAM" id="SSF46894">
    <property type="entry name" value="C-terminal effector domain of the bipartite response regulators"/>
    <property type="match status" value="1"/>
</dbReference>
<evidence type="ECO:0000256" key="1">
    <source>
        <dbReference type="SAM" id="MobiDB-lite"/>
    </source>
</evidence>
<feature type="compositionally biased region" description="Polar residues" evidence="1">
    <location>
        <begin position="262"/>
        <end position="273"/>
    </location>
</feature>
<gene>
    <name evidence="3" type="ORF">FB566_1396</name>
</gene>
<dbReference type="EMBL" id="VFOW01000001">
    <property type="protein sequence ID" value="TQL75880.1"/>
    <property type="molecule type" value="Genomic_DNA"/>
</dbReference>
<dbReference type="PANTHER" id="PTHR47691">
    <property type="entry name" value="REGULATOR-RELATED"/>
    <property type="match status" value="1"/>
</dbReference>
<name>A0A543ATG0_9ACTN</name>
<dbReference type="InterPro" id="IPR027417">
    <property type="entry name" value="P-loop_NTPase"/>
</dbReference>
<evidence type="ECO:0000313" key="4">
    <source>
        <dbReference type="Proteomes" id="UP000317043"/>
    </source>
</evidence>
<dbReference type="Pfam" id="PF13401">
    <property type="entry name" value="AAA_22"/>
    <property type="match status" value="1"/>
</dbReference>
<accession>A0A543ATG0</accession>
<dbReference type="SUPFAM" id="SSF48452">
    <property type="entry name" value="TPR-like"/>
    <property type="match status" value="3"/>
</dbReference>
<dbReference type="Gene3D" id="1.25.40.10">
    <property type="entry name" value="Tetratricopeptide repeat domain"/>
    <property type="match status" value="3"/>
</dbReference>
<dbReference type="InterPro" id="IPR036388">
    <property type="entry name" value="WH-like_DNA-bd_sf"/>
</dbReference>
<evidence type="ECO:0000259" key="2">
    <source>
        <dbReference type="SMART" id="SM01043"/>
    </source>
</evidence>
<dbReference type="PRINTS" id="PR00364">
    <property type="entry name" value="DISEASERSIST"/>
</dbReference>
<dbReference type="SUPFAM" id="SSF52540">
    <property type="entry name" value="P-loop containing nucleoside triphosphate hydrolases"/>
    <property type="match status" value="1"/>
</dbReference>
<dbReference type="InterPro" id="IPR016032">
    <property type="entry name" value="Sig_transdc_resp-reg_C-effctor"/>
</dbReference>
<dbReference type="Gene3D" id="1.10.10.10">
    <property type="entry name" value="Winged helix-like DNA-binding domain superfamily/Winged helix DNA-binding domain"/>
    <property type="match status" value="2"/>
</dbReference>
<organism evidence="3 4">
    <name type="scientific">Stackebrandtia endophytica</name>
    <dbReference type="NCBI Taxonomy" id="1496996"/>
    <lineage>
        <taxon>Bacteria</taxon>
        <taxon>Bacillati</taxon>
        <taxon>Actinomycetota</taxon>
        <taxon>Actinomycetes</taxon>
        <taxon>Glycomycetales</taxon>
        <taxon>Glycomycetaceae</taxon>
        <taxon>Stackebrandtia</taxon>
    </lineage>
</organism>
<feature type="domain" description="Bacterial transcriptional activator" evidence="2">
    <location>
        <begin position="104"/>
        <end position="248"/>
    </location>
</feature>
<dbReference type="GO" id="GO:0003677">
    <property type="term" value="F:DNA binding"/>
    <property type="evidence" value="ECO:0007669"/>
    <property type="project" value="UniProtKB-KW"/>
</dbReference>
<dbReference type="Gene3D" id="3.40.50.300">
    <property type="entry name" value="P-loop containing nucleotide triphosphate hydrolases"/>
    <property type="match status" value="1"/>
</dbReference>
<dbReference type="GO" id="GO:0043531">
    <property type="term" value="F:ADP binding"/>
    <property type="evidence" value="ECO:0007669"/>
    <property type="project" value="InterPro"/>
</dbReference>
<dbReference type="Pfam" id="PF03704">
    <property type="entry name" value="BTAD"/>
    <property type="match status" value="1"/>
</dbReference>
<keyword evidence="4" id="KW-1185">Reference proteome</keyword>
<dbReference type="InterPro" id="IPR019734">
    <property type="entry name" value="TPR_rpt"/>
</dbReference>
<dbReference type="InterPro" id="IPR011990">
    <property type="entry name" value="TPR-like_helical_dom_sf"/>
</dbReference>
<sequence>MLSLEKVRIVMIRLVGRVVVGDNEQHVSAPKLACVLAILASEPGSPIHHFDMIDNIWDSEPPRSAIGILYSYVARLRAMLQRVPGAELRSNRRHYVLDVEPERIDVHRVRLLASKAAAQQSAGNTAAALDLLREANKLAGHEALIGIGGKWAERFRTEFRQTRLNLLAERHALELELGHHRAVLPELTTLVSREPTAERLVEQLMLALYRDGRSTEALDVFTTTRRRLRHRLGADPSPSLQRLHVRMLQQDPSLEVPASPSKVASATPHTQVPAQLPASPRGFSGREEDVSAVVEHAGTAGVVVVDGMAGVGKTALAVHAAHRLANEYPDGQLFIDLRGYADGVPPTTPGQALAQLLRSLDVEVPDNSQDRPAAWRTALAGRRILLVLDNAHVIDQVLPLLPGGSGCATIITSRRKLVHLVDAFPVSLDVMEPDQAAAIFAADTGTDPSSPAVHGIVDACGRLPLALRIAASRLRNRPSWTPDALLNRLLQSRSLIRELDGSGRGIEAAFRLSYQELPEPAQRLFRTLSVFSGREVDPHRAAVLIDGDMTDTESLLEQLVDVHLLISSAPGRYQMHDLLRQYAAALVPEDERRRAWTRLAEFYIASTWQSVKATIPLPVNWPRQLAVSTTSIPAPTDTAEAEAWMRNELPVLERLIIEASDNGFDAHVIDLCLPTQAYLMHHGAVQARLPLAEIGIAATRRLGARPAEARMENFLGIAHEVLGHFDLAENHLLRALELWRRLDDPIGHVTALNNLGMVADRRGQPRDSIMLTHEAIGVARESGATAHLAHLLFNQAGALAVQRRFDESAAHLDECDQVLSGLDNDRLSMWAWSRRGMLLAFSGDPDAAVPWFKRVVDYGQRNGAPDLTQVGLWGLTESLLITGDPTTALPHIYRQLELLEQLNLTVNRAETLCQLGWAQLQLGRLDDAHATLTGAVEASDRIGAKRHLARARRLLGETLLAAGNPAGHGHLRRAMEMYEAAGYPDADDVRETLET</sequence>
<dbReference type="SMART" id="SM00028">
    <property type="entry name" value="TPR"/>
    <property type="match status" value="5"/>
</dbReference>
<dbReference type="Pfam" id="PF13424">
    <property type="entry name" value="TPR_12"/>
    <property type="match status" value="1"/>
</dbReference>
<comment type="caution">
    <text evidence="3">The sequence shown here is derived from an EMBL/GenBank/DDBJ whole genome shotgun (WGS) entry which is preliminary data.</text>
</comment>
<dbReference type="SMART" id="SM01043">
    <property type="entry name" value="BTAD"/>
    <property type="match status" value="1"/>
</dbReference>
<feature type="region of interest" description="Disordered" evidence="1">
    <location>
        <begin position="253"/>
        <end position="284"/>
    </location>
</feature>